<evidence type="ECO:0000256" key="3">
    <source>
        <dbReference type="ARBA" id="ARBA00023098"/>
    </source>
</evidence>
<comment type="catalytic activity">
    <reaction evidence="5">
        <text>a 1,2-diacyl-sn-glycero-3-phospho-(1D-myo-inositol-4,5-bisphosphate) + H2O = 1D-myo-inositol 1,4,5-trisphosphate + a 1,2-diacyl-sn-glycerol + H(+)</text>
        <dbReference type="Rhea" id="RHEA:33179"/>
        <dbReference type="ChEBI" id="CHEBI:15377"/>
        <dbReference type="ChEBI" id="CHEBI:15378"/>
        <dbReference type="ChEBI" id="CHEBI:17815"/>
        <dbReference type="ChEBI" id="CHEBI:58456"/>
        <dbReference type="ChEBI" id="CHEBI:203600"/>
        <dbReference type="EC" id="3.1.4.11"/>
    </reaction>
    <physiologicalReaction direction="left-to-right" evidence="5">
        <dbReference type="Rhea" id="RHEA:33180"/>
    </physiologicalReaction>
</comment>
<dbReference type="Pfam" id="PF17787">
    <property type="entry name" value="PH_14"/>
    <property type="match status" value="1"/>
</dbReference>
<feature type="compositionally biased region" description="Polar residues" evidence="8">
    <location>
        <begin position="984"/>
        <end position="999"/>
    </location>
</feature>
<dbReference type="Pfam" id="PF00168">
    <property type="entry name" value="C2"/>
    <property type="match status" value="1"/>
</dbReference>
<dbReference type="Gene3D" id="1.10.238.10">
    <property type="entry name" value="EF-hand"/>
    <property type="match status" value="1"/>
</dbReference>
<feature type="domain" description="PI-PLC Y-box" evidence="10">
    <location>
        <begin position="663"/>
        <end position="780"/>
    </location>
</feature>
<evidence type="ECO:0000313" key="11">
    <source>
        <dbReference type="EMBL" id="GAB1286947.1"/>
    </source>
</evidence>
<reference evidence="11 12" key="1">
    <citation type="submission" date="2024-08" db="EMBL/GenBank/DDBJ databases">
        <title>The draft genome of Apodemus speciosus.</title>
        <authorList>
            <person name="Nabeshima K."/>
            <person name="Suzuki S."/>
            <person name="Onuma M."/>
        </authorList>
    </citation>
    <scope>NUCLEOTIDE SEQUENCE [LARGE SCALE GENOMIC DNA]</scope>
    <source>
        <strain evidence="11">IB14-021</strain>
    </source>
</reference>
<feature type="compositionally biased region" description="Polar residues" evidence="8">
    <location>
        <begin position="1268"/>
        <end position="1282"/>
    </location>
</feature>
<feature type="compositionally biased region" description="Polar residues" evidence="8">
    <location>
        <begin position="1185"/>
        <end position="1194"/>
    </location>
</feature>
<proteinExistence type="predicted"/>
<dbReference type="PANTHER" id="PTHR10336">
    <property type="entry name" value="PHOSPHOINOSITIDE-SPECIFIC PHOSPHOLIPASE C FAMILY PROTEIN"/>
    <property type="match status" value="1"/>
</dbReference>
<dbReference type="InterPro" id="IPR053945">
    <property type="entry name" value="PLCB1-4-like_EFh"/>
</dbReference>
<evidence type="ECO:0000256" key="1">
    <source>
        <dbReference type="ARBA" id="ARBA00022801"/>
    </source>
</evidence>
<dbReference type="InterPro" id="IPR017946">
    <property type="entry name" value="PLC-like_Pdiesterase_TIM-brl"/>
</dbReference>
<evidence type="ECO:0000313" key="12">
    <source>
        <dbReference type="Proteomes" id="UP001623349"/>
    </source>
</evidence>
<dbReference type="PIRSF" id="PIRSF000956">
    <property type="entry name" value="PLC-beta"/>
    <property type="match status" value="1"/>
</dbReference>
<evidence type="ECO:0000259" key="10">
    <source>
        <dbReference type="PROSITE" id="PS50008"/>
    </source>
</evidence>
<protein>
    <recommendedName>
        <fullName evidence="7">1-phosphatidylinositol 4,5-bisphosphate phosphodiesterase</fullName>
        <ecNumber evidence="7">3.1.4.11</ecNumber>
    </recommendedName>
</protein>
<dbReference type="PROSITE" id="PS50004">
    <property type="entry name" value="C2"/>
    <property type="match status" value="1"/>
</dbReference>
<dbReference type="InterPro" id="IPR016280">
    <property type="entry name" value="PLC-beta"/>
</dbReference>
<evidence type="ECO:0000256" key="2">
    <source>
        <dbReference type="ARBA" id="ARBA00022963"/>
    </source>
</evidence>
<comment type="catalytic activity">
    <reaction evidence="6">
        <text>a 1,2-diacyl-sn-glycero-3-phospho-(1D-myo-inositol) + H2O = 1D-myo-inositol 1-phosphate + a 1,2-diacyl-sn-glycerol + H(+)</text>
        <dbReference type="Rhea" id="RHEA:43484"/>
        <dbReference type="ChEBI" id="CHEBI:15377"/>
        <dbReference type="ChEBI" id="CHEBI:15378"/>
        <dbReference type="ChEBI" id="CHEBI:17815"/>
        <dbReference type="ChEBI" id="CHEBI:57880"/>
        <dbReference type="ChEBI" id="CHEBI:58433"/>
    </reaction>
    <physiologicalReaction direction="left-to-right" evidence="6">
        <dbReference type="Rhea" id="RHEA:43485"/>
    </physiologicalReaction>
</comment>
<comment type="caution">
    <text evidence="11">The sequence shown here is derived from an EMBL/GenBank/DDBJ whole genome shotgun (WGS) entry which is preliminary data.</text>
</comment>
<dbReference type="PROSITE" id="PS50007">
    <property type="entry name" value="PIPLC_X_DOMAIN"/>
    <property type="match status" value="1"/>
</dbReference>
<evidence type="ECO:0000259" key="9">
    <source>
        <dbReference type="PROSITE" id="PS50004"/>
    </source>
</evidence>
<gene>
    <name evidence="11" type="ORF">APTSU1_000217700</name>
</gene>
<dbReference type="SMART" id="SM00239">
    <property type="entry name" value="C2"/>
    <property type="match status" value="1"/>
</dbReference>
<dbReference type="InterPro" id="IPR011992">
    <property type="entry name" value="EF-hand-dom_pair"/>
</dbReference>
<evidence type="ECO:0000256" key="8">
    <source>
        <dbReference type="SAM" id="MobiDB-lite"/>
    </source>
</evidence>
<dbReference type="InterPro" id="IPR000008">
    <property type="entry name" value="C2_dom"/>
</dbReference>
<feature type="compositionally biased region" description="Basic and acidic residues" evidence="8">
    <location>
        <begin position="1195"/>
        <end position="1209"/>
    </location>
</feature>
<dbReference type="InterPro" id="IPR001192">
    <property type="entry name" value="PI-PLC_fam"/>
</dbReference>
<dbReference type="PROSITE" id="PS50008">
    <property type="entry name" value="PIPLC_Y_DOMAIN"/>
    <property type="match status" value="1"/>
</dbReference>
<evidence type="ECO:0000256" key="5">
    <source>
        <dbReference type="ARBA" id="ARBA00023674"/>
    </source>
</evidence>
<dbReference type="InterPro" id="IPR035892">
    <property type="entry name" value="C2_domain_sf"/>
</dbReference>
<dbReference type="SUPFAM" id="SSF69989">
    <property type="entry name" value="C-terminal domain of PLC-beta"/>
    <property type="match status" value="1"/>
</dbReference>
<organism evidence="11 12">
    <name type="scientific">Apodemus speciosus</name>
    <name type="common">Large Japanese field mouse</name>
    <dbReference type="NCBI Taxonomy" id="105296"/>
    <lineage>
        <taxon>Eukaryota</taxon>
        <taxon>Metazoa</taxon>
        <taxon>Chordata</taxon>
        <taxon>Craniata</taxon>
        <taxon>Vertebrata</taxon>
        <taxon>Euteleostomi</taxon>
        <taxon>Mammalia</taxon>
        <taxon>Eutheria</taxon>
        <taxon>Euarchontoglires</taxon>
        <taxon>Glires</taxon>
        <taxon>Rodentia</taxon>
        <taxon>Myomorpha</taxon>
        <taxon>Muroidea</taxon>
        <taxon>Muridae</taxon>
        <taxon>Murinae</taxon>
        <taxon>Apodemus</taxon>
    </lineage>
</organism>
<dbReference type="SUPFAM" id="SSF49562">
    <property type="entry name" value="C2 domain (Calcium/lipid-binding domain, CaLB)"/>
    <property type="match status" value="1"/>
</dbReference>
<dbReference type="SUPFAM" id="SSF47473">
    <property type="entry name" value="EF-hand"/>
    <property type="match status" value="1"/>
</dbReference>
<dbReference type="CDD" id="cd16211">
    <property type="entry name" value="EFh_PI-PLCbeta4"/>
    <property type="match status" value="1"/>
</dbReference>
<feature type="region of interest" description="Disordered" evidence="8">
    <location>
        <begin position="1247"/>
        <end position="1282"/>
    </location>
</feature>
<dbReference type="InterPro" id="IPR042531">
    <property type="entry name" value="PLC-beta_C_sf"/>
</dbReference>
<dbReference type="Pfam" id="PF22631">
    <property type="entry name" value="PLCB1-4-like_EFh"/>
    <property type="match status" value="1"/>
</dbReference>
<dbReference type="InterPro" id="IPR001711">
    <property type="entry name" value="PLipase_C_Pinositol-sp_Y"/>
</dbReference>
<dbReference type="Gene3D" id="2.60.40.150">
    <property type="entry name" value="C2 domain"/>
    <property type="match status" value="1"/>
</dbReference>
<dbReference type="CDD" id="cd13361">
    <property type="entry name" value="PH_PLC_beta"/>
    <property type="match status" value="1"/>
</dbReference>
<dbReference type="EMBL" id="BAAFST010000002">
    <property type="protein sequence ID" value="GAB1286947.1"/>
    <property type="molecule type" value="Genomic_DNA"/>
</dbReference>
<dbReference type="PRINTS" id="PR00390">
    <property type="entry name" value="PHPHLIPASEC"/>
</dbReference>
<keyword evidence="4 7" id="KW-0807">Transducer</keyword>
<evidence type="ECO:0000256" key="7">
    <source>
        <dbReference type="PIRNR" id="PIRNR000956"/>
    </source>
</evidence>
<dbReference type="Gene3D" id="3.20.20.190">
    <property type="entry name" value="Phosphatidylinositol (PI) phosphodiesterase"/>
    <property type="match status" value="1"/>
</dbReference>
<name>A0ABQ0EIQ2_APOSI</name>
<dbReference type="Proteomes" id="UP001623349">
    <property type="component" value="Unassembled WGS sequence"/>
</dbReference>
<dbReference type="EC" id="3.1.4.11" evidence="7"/>
<accession>A0ABQ0EIQ2</accession>
<feature type="region of interest" description="Disordered" evidence="8">
    <location>
        <begin position="1182"/>
        <end position="1215"/>
    </location>
</feature>
<keyword evidence="1 7" id="KW-0378">Hydrolase</keyword>
<dbReference type="InterPro" id="IPR037862">
    <property type="entry name" value="PLC-beta_PH"/>
</dbReference>
<sequence>MRAFLQDGMFQSWRRLRHDNGTSQFSIPAFRVTSGPEILDTAAWGLCTGSDQVLNTIMAKPYEFNWQKEVPSFLQEGAVFDRYEEESFVFEPNCLFKVDEFGFFLTWKSEGKEGQVLECSLINSIRLAAIPKDPKILAALEAVGKSENDLEGRILCVCSGTDLVNIGFTYMVAENPEVTKQWVEGLRSIIHNVRANNVSPMTCLKKHWMKLAFLTNTTGKIPVRSITRTFASGKTEKVIFQALKELGLPSGKNDEIEPAAFTYEKFYELTQKICPRTDIEDLFKKINGDKTDYLTVDQLVSFLNEHQRDPRLNEILFPFYDAKRAMQIIEMYEPDEELKKKGLISSDGFCRYLMSDENAPVFLDRLELYQEMDHPLAHYFISSSHNTYLTGRQFGGKSSVEMYRQVLLSGCRCVELDCWDGKGEDQEPIITHGKAMCTDILFKDVIQAIKETAFVTSEYPVILSFENHCSKYQQYKMSKYCEDLFGDLLLKQALESHPVRLEPGRPLPSPNDLKRKILIKNKRLKPEVEKKQLEALKSMMEAGESAAPASILEDDNEEEIESAIQDDQPVYGTDTAEVAGGSKILVICVADQEEEAHPEYKFGNELSADDYSHKEAVANSVKKTSDDLEHENNKKGLVTVEDEQAWMASYKYVGATTNIHPYLSTMINYAQPVKFQGFHVAEERNIHYNMSSFNESVGLGYLKTHAIEFKYHGHCGRPANADGAAPNVARQISSVNSVRCRIRREIPAEDLAMQLNQGKFEYNGSCGLCNRYLLKPDFMRRPDRTFDPFSETPVDGVIAATCSVQVISGQFLSDKKIGTYVEVDMYGLPTDTIRKEFRTRMVMNNGLNPVYNEESFVFRKVILPDLAVLRIAVYDDNNKLIGQRILPLDGLQAGYRHISLRNEGNKPLSLPTIFCNIVLKTYVPDGFGDIVDALSDPKKFLSITEKRADQMRAMGIETSDIADVPSDTSKNDKKGKANPAKANVTPQSSSELRPTTTAALGSGQEAKKGIELIPQVRNRRFKANEGLLEAFKETTEGVKFFKEETCKEEHSTMQKLHCTQVDKIVAQYDKEKSTHEKILEKAMKKKGGSNCLEIKKETEIKIQTLTTDHKSKVKEIVAQHTKEWSEMINTHSAEEQEIRDLHLSQQCELLRKLLIGAHEQQTQQLKLSHDRESKEMRAHQAKISMENSKAISQDKSIKNKAERERRVRELNSSNTKKFLEERKRLAMKQSKEMDQLKKVQLEHLEFLEKQNEQGEGDAADGEIGSRDGPQTSNSSMKLQNAN</sequence>
<evidence type="ECO:0000256" key="6">
    <source>
        <dbReference type="ARBA" id="ARBA00023726"/>
    </source>
</evidence>
<keyword evidence="3 7" id="KW-0443">Lipid metabolism</keyword>
<dbReference type="SMART" id="SM00149">
    <property type="entry name" value="PLCYc"/>
    <property type="match status" value="1"/>
</dbReference>
<dbReference type="PANTHER" id="PTHR10336:SF36">
    <property type="entry name" value="1-PHOSPHATIDYLINOSITOL 4,5-BISPHOSPHATE PHOSPHODIESTERASE BETA-4"/>
    <property type="match status" value="1"/>
</dbReference>
<keyword evidence="12" id="KW-1185">Reference proteome</keyword>
<feature type="region of interest" description="Disordered" evidence="8">
    <location>
        <begin position="956"/>
        <end position="1003"/>
    </location>
</feature>
<dbReference type="CDD" id="cd08591">
    <property type="entry name" value="PI-PLCc_beta"/>
    <property type="match status" value="1"/>
</dbReference>
<keyword evidence="2 7" id="KW-0442">Lipid degradation</keyword>
<dbReference type="SMART" id="SM00148">
    <property type="entry name" value="PLCXc"/>
    <property type="match status" value="1"/>
</dbReference>
<dbReference type="SUPFAM" id="SSF51695">
    <property type="entry name" value="PLC-like phosphodiesterases"/>
    <property type="match status" value="1"/>
</dbReference>
<dbReference type="InterPro" id="IPR000909">
    <property type="entry name" value="PLipase_C_PInositol-sp_X_dom"/>
</dbReference>
<dbReference type="Gene3D" id="2.30.29.240">
    <property type="match status" value="1"/>
</dbReference>
<dbReference type="Gene3D" id="1.20.1230.10">
    <property type="entry name" value="Phospholipase C beta, distal C-terminal domain"/>
    <property type="match status" value="1"/>
</dbReference>
<dbReference type="SUPFAM" id="SSF50729">
    <property type="entry name" value="PH domain-like"/>
    <property type="match status" value="1"/>
</dbReference>
<evidence type="ECO:0000256" key="4">
    <source>
        <dbReference type="ARBA" id="ARBA00023224"/>
    </source>
</evidence>
<dbReference type="Pfam" id="PF00388">
    <property type="entry name" value="PI-PLC-X"/>
    <property type="match status" value="1"/>
</dbReference>
<feature type="domain" description="C2" evidence="9">
    <location>
        <begin position="783"/>
        <end position="908"/>
    </location>
</feature>
<dbReference type="CDD" id="cd00275">
    <property type="entry name" value="C2_PLC_like"/>
    <property type="match status" value="1"/>
</dbReference>